<protein>
    <submittedName>
        <fullName evidence="1">Uncharacterized protein</fullName>
    </submittedName>
</protein>
<dbReference type="RefSeq" id="WP_229292837.1">
    <property type="nucleotide sequence ID" value="NZ_CP086654.1"/>
</dbReference>
<accession>A0ABY3PDD9</accession>
<sequence length="194" mass="22115">MKKRIQLSFLIMLVVVITLGFTVPRTADAVSDSTKAAKTYTTDVKDTTKLSQTQKAALAYYIQGYDRFTFTRQEIKKGKYTVLWMEGKKYVYPIKKIDLVKQPRFSKGMEHMQGAPEDMVFYHVLPAKGNFATVIGVSKTQVVIGGTQNSSTYKAFLKNAKVQTLAPLYQQYHKDPMYQQIVNKMVVRTTYPKS</sequence>
<dbReference type="Proteomes" id="UP001197626">
    <property type="component" value="Chromosome"/>
</dbReference>
<reference evidence="1 2" key="1">
    <citation type="journal article" date="2022" name="Pathogens">
        <title>Staphylococcus ratti sp. nov. Isolated from a Lab Rat.</title>
        <authorList>
            <person name="Kovarovic V."/>
            <person name="Sedlacek I."/>
            <person name="Petras P."/>
            <person name="Kralova S."/>
            <person name="Maslanova I."/>
            <person name="Svec P."/>
            <person name="Neumann-Schaal M."/>
            <person name="Botka T."/>
            <person name="Gelbicova T."/>
            <person name="Stankova E."/>
            <person name="Doskar J."/>
            <person name="Pantucek R."/>
        </authorList>
    </citation>
    <scope>NUCLEOTIDE SEQUENCE [LARGE SCALE GENOMIC DNA]</scope>
    <source>
        <strain evidence="1 2">CCM 9025</strain>
    </source>
</reference>
<evidence type="ECO:0000313" key="1">
    <source>
        <dbReference type="EMBL" id="UEX90341.1"/>
    </source>
</evidence>
<proteinExistence type="predicted"/>
<dbReference type="EMBL" id="CP086654">
    <property type="protein sequence ID" value="UEX90341.1"/>
    <property type="molecule type" value="Genomic_DNA"/>
</dbReference>
<evidence type="ECO:0000313" key="2">
    <source>
        <dbReference type="Proteomes" id="UP001197626"/>
    </source>
</evidence>
<keyword evidence="2" id="KW-1185">Reference proteome</keyword>
<organism evidence="1 2">
    <name type="scientific">Staphylococcus ratti</name>
    <dbReference type="NCBI Taxonomy" id="2892440"/>
    <lineage>
        <taxon>Bacteria</taxon>
        <taxon>Bacillati</taxon>
        <taxon>Bacillota</taxon>
        <taxon>Bacilli</taxon>
        <taxon>Bacillales</taxon>
        <taxon>Staphylococcaceae</taxon>
        <taxon>Staphylococcus</taxon>
    </lineage>
</organism>
<name>A0ABY3PDD9_9STAP</name>
<gene>
    <name evidence="1" type="ORF">LN051_01335</name>
</gene>